<reference evidence="1 2" key="1">
    <citation type="submission" date="2020-08" db="EMBL/GenBank/DDBJ databases">
        <title>Genomic Encyclopedia of Type Strains, Phase IV (KMG-IV): sequencing the most valuable type-strain genomes for metagenomic binning, comparative biology and taxonomic classification.</title>
        <authorList>
            <person name="Goeker M."/>
        </authorList>
    </citation>
    <scope>NUCLEOTIDE SEQUENCE [LARGE SCALE GENOMIC DNA]</scope>
    <source>
        <strain evidence="1 2">DSM 25024</strain>
    </source>
</reference>
<protein>
    <submittedName>
        <fullName evidence="1">Uncharacterized protein</fullName>
    </submittedName>
</protein>
<proteinExistence type="predicted"/>
<comment type="caution">
    <text evidence="1">The sequence shown here is derived from an EMBL/GenBank/DDBJ whole genome shotgun (WGS) entry which is preliminary data.</text>
</comment>
<gene>
    <name evidence="1" type="ORF">GGR05_002703</name>
</gene>
<dbReference type="EMBL" id="JACIDO010000005">
    <property type="protein sequence ID" value="MBB3936549.1"/>
    <property type="molecule type" value="Genomic_DNA"/>
</dbReference>
<organism evidence="1 2">
    <name type="scientific">Aureimonas phyllosphaerae</name>
    <dbReference type="NCBI Taxonomy" id="1166078"/>
    <lineage>
        <taxon>Bacteria</taxon>
        <taxon>Pseudomonadati</taxon>
        <taxon>Pseudomonadota</taxon>
        <taxon>Alphaproteobacteria</taxon>
        <taxon>Hyphomicrobiales</taxon>
        <taxon>Aurantimonadaceae</taxon>
        <taxon>Aureimonas</taxon>
    </lineage>
</organism>
<dbReference type="RefSeq" id="WP_139224751.1">
    <property type="nucleotide sequence ID" value="NZ_FOOA01000035.1"/>
</dbReference>
<keyword evidence="2" id="KW-1185">Reference proteome</keyword>
<accession>A0A7W6BUZ9</accession>
<name>A0A7W6BUZ9_9HYPH</name>
<sequence>MYIEELQEALVDERPAAIEHGFATLVAWPDYDFLIGSTSDIRQVTLVATCEALANDFRPLPLEICDRIEDVTGLTIARTYGAGACVVLASWPTFAEVVAL</sequence>
<dbReference type="AlphaFoldDB" id="A0A7W6BUZ9"/>
<dbReference type="Proteomes" id="UP000531216">
    <property type="component" value="Unassembled WGS sequence"/>
</dbReference>
<evidence type="ECO:0000313" key="1">
    <source>
        <dbReference type="EMBL" id="MBB3936549.1"/>
    </source>
</evidence>
<evidence type="ECO:0000313" key="2">
    <source>
        <dbReference type="Proteomes" id="UP000531216"/>
    </source>
</evidence>